<dbReference type="EMBL" id="CP107567">
    <property type="protein sequence ID" value="UYQ61976.1"/>
    <property type="molecule type" value="Genomic_DNA"/>
</dbReference>
<reference evidence="1" key="1">
    <citation type="submission" date="2022-10" db="EMBL/GenBank/DDBJ databases">
        <title>Cytochrome P450 Catalyzes Benzene Ring Formation in the Biosynthesis of Trialkyl-Substituted Aromatic Polyketides.</title>
        <authorList>
            <person name="Zhao E."/>
            <person name="Ge H."/>
        </authorList>
    </citation>
    <scope>NUCLEOTIDE SEQUENCE</scope>
    <source>
        <strain evidence="1">NA0869</strain>
    </source>
</reference>
<dbReference type="RefSeq" id="WP_264243204.1">
    <property type="nucleotide sequence ID" value="NZ_CP107567.1"/>
</dbReference>
<keyword evidence="2" id="KW-1185">Reference proteome</keyword>
<sequence length="45" mass="5220">MALWDVTVPTLRTVGNEEVRGTRTWVAQARRNVDAVRQVVPRCRR</sequence>
<name>A0ABY6I4Q9_STRPE</name>
<evidence type="ECO:0000313" key="1">
    <source>
        <dbReference type="EMBL" id="UYQ61976.1"/>
    </source>
</evidence>
<protein>
    <submittedName>
        <fullName evidence="1">Uncharacterized protein</fullName>
    </submittedName>
</protein>
<organism evidence="1 2">
    <name type="scientific">Streptomyces peucetius</name>
    <dbReference type="NCBI Taxonomy" id="1950"/>
    <lineage>
        <taxon>Bacteria</taxon>
        <taxon>Bacillati</taxon>
        <taxon>Actinomycetota</taxon>
        <taxon>Actinomycetes</taxon>
        <taxon>Kitasatosporales</taxon>
        <taxon>Streptomycetaceae</taxon>
        <taxon>Streptomyces</taxon>
    </lineage>
</organism>
<dbReference type="Proteomes" id="UP001163878">
    <property type="component" value="Chromosome"/>
</dbReference>
<gene>
    <name evidence="1" type="ORF">OGH68_11050</name>
</gene>
<proteinExistence type="predicted"/>
<accession>A0ABY6I4Q9</accession>
<evidence type="ECO:0000313" key="2">
    <source>
        <dbReference type="Proteomes" id="UP001163878"/>
    </source>
</evidence>